<evidence type="ECO:0000313" key="5">
    <source>
        <dbReference type="Proteomes" id="UP000261166"/>
    </source>
</evidence>
<dbReference type="Pfam" id="PF01455">
    <property type="entry name" value="HupF_HypC"/>
    <property type="match status" value="1"/>
</dbReference>
<dbReference type="NCBIfam" id="TIGR00074">
    <property type="entry name" value="hypC_hupF"/>
    <property type="match status" value="1"/>
</dbReference>
<dbReference type="Gene3D" id="2.30.30.140">
    <property type="match status" value="1"/>
</dbReference>
<dbReference type="PANTHER" id="PTHR35177">
    <property type="entry name" value="HYDROGENASE MATURATION FACTOR HYBG"/>
    <property type="match status" value="1"/>
</dbReference>
<reference evidence="3 5" key="1">
    <citation type="submission" date="2018-08" db="EMBL/GenBank/DDBJ databases">
        <title>A genome reference for cultivated species of the human gut microbiota.</title>
        <authorList>
            <person name="Zou Y."/>
            <person name="Xue W."/>
            <person name="Luo G."/>
        </authorList>
    </citation>
    <scope>NUCLEOTIDE SEQUENCE [LARGE SCALE GENOMIC DNA]</scope>
    <source>
        <strain evidence="3 5">AF26-4BH</strain>
        <strain evidence="2">TF05-5AC</strain>
    </source>
</reference>
<dbReference type="PANTHER" id="PTHR35177:SF2">
    <property type="entry name" value="HYDROGENASE MATURATION FACTOR HYBG"/>
    <property type="match status" value="1"/>
</dbReference>
<keyword evidence="4" id="KW-1185">Reference proteome</keyword>
<name>A0A3E3J4K0_9FIRM</name>
<sequence length="76" mass="8051">MCVALPGRVVSVEGTTAAVDFQGNTVRAEAGLVRVKPGDQVLVHAGCILQVLSETEGRQLRELFEELEEIAGEGNS</sequence>
<dbReference type="Proteomes" id="UP000261166">
    <property type="component" value="Unassembled WGS sequence"/>
</dbReference>
<dbReference type="AlphaFoldDB" id="A0A3E3J4K0"/>
<dbReference type="GO" id="GO:0051604">
    <property type="term" value="P:protein maturation"/>
    <property type="evidence" value="ECO:0007669"/>
    <property type="project" value="TreeGrafter"/>
</dbReference>
<evidence type="ECO:0000256" key="1">
    <source>
        <dbReference type="ARBA" id="ARBA00006018"/>
    </source>
</evidence>
<evidence type="ECO:0000313" key="4">
    <source>
        <dbReference type="Proteomes" id="UP000260812"/>
    </source>
</evidence>
<dbReference type="EMBL" id="QVLU01000002">
    <property type="protein sequence ID" value="RGE74235.1"/>
    <property type="molecule type" value="Genomic_DNA"/>
</dbReference>
<dbReference type="InterPro" id="IPR001109">
    <property type="entry name" value="Hydrogenase_HupF/HypC"/>
</dbReference>
<dbReference type="OrthoDB" id="9806017at2"/>
<dbReference type="SUPFAM" id="SSF159127">
    <property type="entry name" value="HupF/HypC-like"/>
    <property type="match status" value="1"/>
</dbReference>
<proteinExistence type="inferred from homology"/>
<dbReference type="EMBL" id="QVLV01000002">
    <property type="protein sequence ID" value="RGE64484.1"/>
    <property type="molecule type" value="Genomic_DNA"/>
</dbReference>
<protein>
    <submittedName>
        <fullName evidence="3">HypC/HybG/HupF family hydrogenase formation chaperone</fullName>
    </submittedName>
</protein>
<dbReference type="RefSeq" id="WP_021635957.1">
    <property type="nucleotide sequence ID" value="NZ_CALBAU010000207.1"/>
</dbReference>
<gene>
    <name evidence="3" type="primary">hypC</name>
    <name evidence="3" type="ORF">DWY69_02830</name>
    <name evidence="2" type="ORF">DXC51_04130</name>
</gene>
<dbReference type="GeneID" id="97986095"/>
<organism evidence="3 5">
    <name type="scientific">Eisenbergiella massiliensis</name>
    <dbReference type="NCBI Taxonomy" id="1720294"/>
    <lineage>
        <taxon>Bacteria</taxon>
        <taxon>Bacillati</taxon>
        <taxon>Bacillota</taxon>
        <taxon>Clostridia</taxon>
        <taxon>Lachnospirales</taxon>
        <taxon>Lachnospiraceae</taxon>
        <taxon>Eisenbergiella</taxon>
    </lineage>
</organism>
<evidence type="ECO:0000313" key="3">
    <source>
        <dbReference type="EMBL" id="RGE74235.1"/>
    </source>
</evidence>
<dbReference type="GO" id="GO:0005506">
    <property type="term" value="F:iron ion binding"/>
    <property type="evidence" value="ECO:0007669"/>
    <property type="project" value="TreeGrafter"/>
</dbReference>
<dbReference type="PROSITE" id="PS01097">
    <property type="entry name" value="HUPF_HYPC"/>
    <property type="match status" value="1"/>
</dbReference>
<comment type="similarity">
    <text evidence="1">Belongs to the HupF/HypC family.</text>
</comment>
<dbReference type="Proteomes" id="UP000260812">
    <property type="component" value="Unassembled WGS sequence"/>
</dbReference>
<accession>A0A3E3J4K0</accession>
<dbReference type="GO" id="GO:1902670">
    <property type="term" value="F:carbon dioxide binding"/>
    <property type="evidence" value="ECO:0007669"/>
    <property type="project" value="TreeGrafter"/>
</dbReference>
<comment type="caution">
    <text evidence="3">The sequence shown here is derived from an EMBL/GenBank/DDBJ whole genome shotgun (WGS) entry which is preliminary data.</text>
</comment>
<evidence type="ECO:0000313" key="2">
    <source>
        <dbReference type="EMBL" id="RGE64484.1"/>
    </source>
</evidence>
<dbReference type="InterPro" id="IPR019812">
    <property type="entry name" value="Hydgase_assmbl_chp_CS"/>
</dbReference>
<dbReference type="GeneID" id="86051502"/>